<reference evidence="3 4" key="1">
    <citation type="submission" date="2024-03" db="EMBL/GenBank/DDBJ databases">
        <authorList>
            <person name="Jo J.-H."/>
        </authorList>
    </citation>
    <scope>NUCLEOTIDE SEQUENCE [LARGE SCALE GENOMIC DNA]</scope>
    <source>
        <strain evidence="3 4">PS1R-30</strain>
    </source>
</reference>
<sequence length="172" mass="18753">MRQIVHPRPPCAFWFARRIGNDQALKWFPIEYKISDTEFRAEGPGAQVTGLANRTVLIVEDEWLVRMELVAAFEDEHCIIVEAASAEDACDALRASRGSGGRVDLLVTDIRLTGLLTGWDLAAKARDIDAGIGVIYVSANPPAPGRDVSDSVFIDKPALVDQVVVAARRLLG</sequence>
<dbReference type="EMBL" id="JBBHJZ010000002">
    <property type="protein sequence ID" value="MEJ5977682.1"/>
    <property type="molecule type" value="Genomic_DNA"/>
</dbReference>
<evidence type="ECO:0000259" key="2">
    <source>
        <dbReference type="PROSITE" id="PS50110"/>
    </source>
</evidence>
<proteinExistence type="predicted"/>
<dbReference type="Pfam" id="PF00072">
    <property type="entry name" value="Response_reg"/>
    <property type="match status" value="1"/>
</dbReference>
<dbReference type="Proteomes" id="UP001361239">
    <property type="component" value="Unassembled WGS sequence"/>
</dbReference>
<evidence type="ECO:0000313" key="3">
    <source>
        <dbReference type="EMBL" id="MEJ5977682.1"/>
    </source>
</evidence>
<dbReference type="PROSITE" id="PS50110">
    <property type="entry name" value="RESPONSE_REGULATORY"/>
    <property type="match status" value="1"/>
</dbReference>
<gene>
    <name evidence="3" type="ORF">WG901_13625</name>
</gene>
<name>A0ABU8RXD1_9SPHN</name>
<dbReference type="SMART" id="SM00448">
    <property type="entry name" value="REC"/>
    <property type="match status" value="1"/>
</dbReference>
<protein>
    <submittedName>
        <fullName evidence="3">Response regulator</fullName>
    </submittedName>
</protein>
<dbReference type="Gene3D" id="3.40.50.2300">
    <property type="match status" value="1"/>
</dbReference>
<dbReference type="SUPFAM" id="SSF52172">
    <property type="entry name" value="CheY-like"/>
    <property type="match status" value="1"/>
</dbReference>
<comment type="caution">
    <text evidence="3">The sequence shown here is derived from an EMBL/GenBank/DDBJ whole genome shotgun (WGS) entry which is preliminary data.</text>
</comment>
<dbReference type="CDD" id="cd00156">
    <property type="entry name" value="REC"/>
    <property type="match status" value="1"/>
</dbReference>
<feature type="domain" description="Response regulatory" evidence="2">
    <location>
        <begin position="55"/>
        <end position="171"/>
    </location>
</feature>
<keyword evidence="4" id="KW-1185">Reference proteome</keyword>
<keyword evidence="1" id="KW-0597">Phosphoprotein</keyword>
<organism evidence="3 4">
    <name type="scientific">Novosphingobium anseongense</name>
    <dbReference type="NCBI Taxonomy" id="3133436"/>
    <lineage>
        <taxon>Bacteria</taxon>
        <taxon>Pseudomonadati</taxon>
        <taxon>Pseudomonadota</taxon>
        <taxon>Alphaproteobacteria</taxon>
        <taxon>Sphingomonadales</taxon>
        <taxon>Sphingomonadaceae</taxon>
        <taxon>Novosphingobium</taxon>
    </lineage>
</organism>
<accession>A0ABU8RXD1</accession>
<dbReference type="RefSeq" id="WP_339587614.1">
    <property type="nucleotide sequence ID" value="NZ_JBBHJZ010000002.1"/>
</dbReference>
<evidence type="ECO:0000313" key="4">
    <source>
        <dbReference type="Proteomes" id="UP001361239"/>
    </source>
</evidence>
<evidence type="ECO:0000256" key="1">
    <source>
        <dbReference type="PROSITE-ProRule" id="PRU00169"/>
    </source>
</evidence>
<feature type="modified residue" description="4-aspartylphosphate" evidence="1">
    <location>
        <position position="109"/>
    </location>
</feature>
<dbReference type="InterPro" id="IPR011006">
    <property type="entry name" value="CheY-like_superfamily"/>
</dbReference>
<dbReference type="InterPro" id="IPR001789">
    <property type="entry name" value="Sig_transdc_resp-reg_receiver"/>
</dbReference>